<gene>
    <name evidence="2" type="ORF">NM203_13815</name>
</gene>
<proteinExistence type="predicted"/>
<name>A0ABT1M292_9MYCO</name>
<comment type="caution">
    <text evidence="2">The sequence shown here is derived from an EMBL/GenBank/DDBJ whole genome shotgun (WGS) entry which is preliminary data.</text>
</comment>
<dbReference type="PROSITE" id="PS51502">
    <property type="entry name" value="S_R_A_B_BARREL"/>
    <property type="match status" value="1"/>
</dbReference>
<dbReference type="SUPFAM" id="SSF54909">
    <property type="entry name" value="Dimeric alpha+beta barrel"/>
    <property type="match status" value="1"/>
</dbReference>
<evidence type="ECO:0000313" key="3">
    <source>
        <dbReference type="Proteomes" id="UP001651690"/>
    </source>
</evidence>
<dbReference type="Proteomes" id="UP001651690">
    <property type="component" value="Unassembled WGS sequence"/>
</dbReference>
<dbReference type="InterPro" id="IPR011008">
    <property type="entry name" value="Dimeric_a/b-barrel"/>
</dbReference>
<dbReference type="Gene3D" id="3.30.70.100">
    <property type="match status" value="1"/>
</dbReference>
<protein>
    <submittedName>
        <fullName evidence="2">Dabb family protein</fullName>
    </submittedName>
</protein>
<organism evidence="2 3">
    <name type="scientific">Mycolicibacterium arenosum</name>
    <dbReference type="NCBI Taxonomy" id="2952157"/>
    <lineage>
        <taxon>Bacteria</taxon>
        <taxon>Bacillati</taxon>
        <taxon>Actinomycetota</taxon>
        <taxon>Actinomycetes</taxon>
        <taxon>Mycobacteriales</taxon>
        <taxon>Mycobacteriaceae</taxon>
        <taxon>Mycolicibacterium</taxon>
    </lineage>
</organism>
<sequence length="96" mass="10601">MPFTHIVTFKWSDESFDAVPVAEALHAVVGTADGVQSYTCGPDIGMSPGSFDFAVVGVFNDRDSYVAYRDNPEHLRIIREMITPHLDSRTVVQLEG</sequence>
<dbReference type="InterPro" id="IPR013097">
    <property type="entry name" value="Dabb"/>
</dbReference>
<feature type="domain" description="Stress-response A/B barrel" evidence="1">
    <location>
        <begin position="3"/>
        <end position="94"/>
    </location>
</feature>
<dbReference type="SMART" id="SM00886">
    <property type="entry name" value="Dabb"/>
    <property type="match status" value="1"/>
</dbReference>
<accession>A0ABT1M292</accession>
<evidence type="ECO:0000259" key="1">
    <source>
        <dbReference type="PROSITE" id="PS51502"/>
    </source>
</evidence>
<keyword evidence="3" id="KW-1185">Reference proteome</keyword>
<evidence type="ECO:0000313" key="2">
    <source>
        <dbReference type="EMBL" id="MCP9273263.1"/>
    </source>
</evidence>
<dbReference type="RefSeq" id="WP_255060553.1">
    <property type="nucleotide sequence ID" value="NZ_JANDBD010000005.1"/>
</dbReference>
<dbReference type="Pfam" id="PF07876">
    <property type="entry name" value="Dabb"/>
    <property type="match status" value="1"/>
</dbReference>
<dbReference type="EMBL" id="JANDBD010000005">
    <property type="protein sequence ID" value="MCP9273263.1"/>
    <property type="molecule type" value="Genomic_DNA"/>
</dbReference>
<reference evidence="2 3" key="1">
    <citation type="submission" date="2022-06" db="EMBL/GenBank/DDBJ databases">
        <title>Mycolicibacterium sp. CAU 1645 isolated from seawater.</title>
        <authorList>
            <person name="Kim W."/>
        </authorList>
    </citation>
    <scope>NUCLEOTIDE SEQUENCE [LARGE SCALE GENOMIC DNA]</scope>
    <source>
        <strain evidence="2 3">CAU 1645</strain>
    </source>
</reference>